<dbReference type="GO" id="GO:0046522">
    <property type="term" value="F:S-methyl-5-thioribose kinase activity"/>
    <property type="evidence" value="ECO:0007669"/>
    <property type="project" value="UniProtKB-EC"/>
</dbReference>
<evidence type="ECO:0000256" key="3">
    <source>
        <dbReference type="ARBA" id="ARBA00012128"/>
    </source>
</evidence>
<evidence type="ECO:0000256" key="4">
    <source>
        <dbReference type="ARBA" id="ARBA00022679"/>
    </source>
</evidence>
<keyword evidence="6 9" id="KW-0418">Kinase</keyword>
<evidence type="ECO:0000313" key="10">
    <source>
        <dbReference type="Proteomes" id="UP000316316"/>
    </source>
</evidence>
<organism evidence="9 10">
    <name type="scientific">Enterococcus avium</name>
    <name type="common">Streptococcus avium</name>
    <dbReference type="NCBI Taxonomy" id="33945"/>
    <lineage>
        <taxon>Bacteria</taxon>
        <taxon>Bacillati</taxon>
        <taxon>Bacillota</taxon>
        <taxon>Bacilli</taxon>
        <taxon>Lactobacillales</taxon>
        <taxon>Enterococcaceae</taxon>
        <taxon>Enterococcus</taxon>
    </lineage>
</organism>
<dbReference type="SUPFAM" id="SSF56112">
    <property type="entry name" value="Protein kinase-like (PK-like)"/>
    <property type="match status" value="1"/>
</dbReference>
<dbReference type="AlphaFoldDB" id="A0A2N8Q037"/>
<reference evidence="9 10" key="1">
    <citation type="submission" date="2017-10" db="EMBL/GenBank/DDBJ databases">
        <title>FDA dAtabase for Regulatory Grade micrObial Sequences (FDA-ARGOS): Supporting development and validation of Infectious Disease Dx tests.</title>
        <authorList>
            <person name="Campos J."/>
            <person name="Goldberg B."/>
            <person name="Tallon L.J."/>
            <person name="Sadzewicz L."/>
            <person name="Sengamalay N."/>
            <person name="Ott S."/>
            <person name="Godinez A."/>
            <person name="Nagaraj S."/>
            <person name="Vyas G."/>
            <person name="Aluvathingal J."/>
            <person name="Nadendla S."/>
            <person name="Geyer C."/>
            <person name="Nandy P."/>
            <person name="Hobson J."/>
            <person name="Sichtig H."/>
        </authorList>
    </citation>
    <scope>NUCLEOTIDE SEQUENCE [LARGE SCALE GENOMIC DNA]</scope>
    <source>
        <strain evidence="9 10">FDAARGOS_185</strain>
    </source>
</reference>
<dbReference type="Pfam" id="PF01636">
    <property type="entry name" value="APH"/>
    <property type="match status" value="1"/>
</dbReference>
<dbReference type="InterPro" id="IPR002575">
    <property type="entry name" value="Aminoglycoside_PTrfase"/>
</dbReference>
<comment type="caution">
    <text evidence="9">The sequence shown here is derived from an EMBL/GenBank/DDBJ whole genome shotgun (WGS) entry which is preliminary data.</text>
</comment>
<dbReference type="EC" id="2.7.1.100" evidence="3"/>
<keyword evidence="5" id="KW-0547">Nucleotide-binding</keyword>
<keyword evidence="4" id="KW-0808">Transferase</keyword>
<evidence type="ECO:0000256" key="2">
    <source>
        <dbReference type="ARBA" id="ARBA00011738"/>
    </source>
</evidence>
<dbReference type="GO" id="GO:0009086">
    <property type="term" value="P:methionine biosynthetic process"/>
    <property type="evidence" value="ECO:0007669"/>
    <property type="project" value="InterPro"/>
</dbReference>
<proteinExistence type="inferred from homology"/>
<evidence type="ECO:0000256" key="5">
    <source>
        <dbReference type="ARBA" id="ARBA00022741"/>
    </source>
</evidence>
<name>A0A2N8Q037_ENTAV</name>
<dbReference type="RefSeq" id="WP_049222092.1">
    <property type="nucleotide sequence ID" value="NZ_CABGUH010000006.1"/>
</dbReference>
<comment type="similarity">
    <text evidence="1">Belongs to the methylthioribose kinase family.</text>
</comment>
<keyword evidence="7" id="KW-0067">ATP-binding</keyword>
<evidence type="ECO:0000313" key="9">
    <source>
        <dbReference type="EMBL" id="TRZ35359.1"/>
    </source>
</evidence>
<comment type="subunit">
    <text evidence="2">Homodimer.</text>
</comment>
<dbReference type="InterPro" id="IPR009212">
    <property type="entry name" value="Methylthioribose_kinase"/>
</dbReference>
<dbReference type="GeneID" id="69569460"/>
<accession>A0A2N8Q037</accession>
<protein>
    <recommendedName>
        <fullName evidence="3">S-methyl-5-thioribose kinase</fullName>
        <ecNumber evidence="3">2.7.1.100</ecNumber>
    </recommendedName>
</protein>
<evidence type="ECO:0000256" key="1">
    <source>
        <dbReference type="ARBA" id="ARBA00010165"/>
    </source>
</evidence>
<dbReference type="PIRSF" id="PIRSF031134">
    <property type="entry name" value="MTRK"/>
    <property type="match status" value="1"/>
</dbReference>
<dbReference type="PANTHER" id="PTHR34273:SF2">
    <property type="entry name" value="METHYLTHIORIBOSE KINASE"/>
    <property type="match status" value="1"/>
</dbReference>
<sequence>MKLTPKESGAYQKHFLMDTEAIKQYVVERLGAFPSGTPIEVSEIGDGNINYVFRVVNQATQESLIIKQADILLRSSGRPLDIERNRIEAEILRLQNELAPQFVPEVYYYDQKMYALTMEDVSAYQNMRYELIDKQIFPDFSEKIAEFLARTLLLTSDLVLDRDVKKQRVKDFINPEMCDISEDLVFTEPYDDYKQRNIVTAGNEDFIRENLYENEPLQVEVALLRHNFMNNAQSLLHGDLHTGSIFINQTGVKVIDPEFAFYGPAGYDIGNVLAHLYFPMIKNLFDSTSDQEFHQWCKETIAAVYDQVQEKLETVYDEAVTFPLYRNHAFKEIMLQKIMEDAIGYAGTEIIRRVVGDSKVRELSLIPSDKKVTAERILLKIGIQLIINRQHVISGSQLAAGIDEAVNSAFPSMQN</sequence>
<dbReference type="PANTHER" id="PTHR34273">
    <property type="entry name" value="METHYLTHIORIBOSE KINASE"/>
    <property type="match status" value="1"/>
</dbReference>
<dbReference type="GO" id="GO:0005524">
    <property type="term" value="F:ATP binding"/>
    <property type="evidence" value="ECO:0007669"/>
    <property type="project" value="UniProtKB-KW"/>
</dbReference>
<dbReference type="NCBIfam" id="TIGR01767">
    <property type="entry name" value="MTRK"/>
    <property type="match status" value="1"/>
</dbReference>
<gene>
    <name evidence="9" type="ORF">AUF17_15280</name>
</gene>
<dbReference type="EMBL" id="PDXQ01000001">
    <property type="protein sequence ID" value="TRZ35359.1"/>
    <property type="molecule type" value="Genomic_DNA"/>
</dbReference>
<dbReference type="Gene3D" id="3.30.200.20">
    <property type="entry name" value="Phosphorylase Kinase, domain 1"/>
    <property type="match status" value="1"/>
</dbReference>
<evidence type="ECO:0000259" key="8">
    <source>
        <dbReference type="Pfam" id="PF01636"/>
    </source>
</evidence>
<dbReference type="Gene3D" id="3.90.1200.10">
    <property type="match status" value="1"/>
</dbReference>
<feature type="domain" description="Aminoglycoside phosphotransferase" evidence="8">
    <location>
        <begin position="41"/>
        <end position="277"/>
    </location>
</feature>
<dbReference type="InterPro" id="IPR011009">
    <property type="entry name" value="Kinase-like_dom_sf"/>
</dbReference>
<evidence type="ECO:0000256" key="6">
    <source>
        <dbReference type="ARBA" id="ARBA00022777"/>
    </source>
</evidence>
<evidence type="ECO:0000256" key="7">
    <source>
        <dbReference type="ARBA" id="ARBA00022840"/>
    </source>
</evidence>
<dbReference type="Proteomes" id="UP000316316">
    <property type="component" value="Unassembled WGS sequence"/>
</dbReference>